<dbReference type="Gene3D" id="2.30.40.10">
    <property type="entry name" value="Urease, subunit C, domain 1"/>
    <property type="match status" value="1"/>
</dbReference>
<gene>
    <name evidence="3" type="ORF">RM423_15840</name>
</gene>
<reference evidence="4" key="1">
    <citation type="submission" date="2023-07" db="EMBL/GenBank/DDBJ databases">
        <title>30 novel species of actinomycetes from the DSMZ collection.</title>
        <authorList>
            <person name="Nouioui I."/>
        </authorList>
    </citation>
    <scope>NUCLEOTIDE SEQUENCE [LARGE SCALE GENOMIC DNA]</scope>
    <source>
        <strain evidence="4">DSM 44399</strain>
    </source>
</reference>
<protein>
    <submittedName>
        <fullName evidence="3">Amidohydrolase family protein</fullName>
    </submittedName>
</protein>
<dbReference type="EMBL" id="JAVREH010000023">
    <property type="protein sequence ID" value="MDT0262868.1"/>
    <property type="molecule type" value="Genomic_DNA"/>
</dbReference>
<feature type="region of interest" description="Disordered" evidence="1">
    <location>
        <begin position="100"/>
        <end position="119"/>
    </location>
</feature>
<feature type="domain" description="Amidohydrolase 3" evidence="2">
    <location>
        <begin position="44"/>
        <end position="526"/>
    </location>
</feature>
<dbReference type="RefSeq" id="WP_311424013.1">
    <property type="nucleotide sequence ID" value="NZ_JAVREH010000023.1"/>
</dbReference>
<dbReference type="Gene3D" id="3.10.310.70">
    <property type="match status" value="1"/>
</dbReference>
<dbReference type="InterPro" id="IPR032466">
    <property type="entry name" value="Metal_Hydrolase"/>
</dbReference>
<sequence>MRTLLTNGRIYSPWARNATALLLDGTDIAWLGDAESAATMTADRTVDLAGALVLPAFVDAHFHATATGLALSGLDLWPAGSLAAALGLIEQHARRGRGRPLLGSGWDETRWPEHRPPTATELDRASYGGVVYLARTDAHSAAVSSALMASVPGLAAMAGYSPSGHLTKQAHHAARAVALSAITSGQRADLHRGALRHAASLGVAAVHEMAGPEISSAEDLTGLLGLVSGAETEPLPEVYAYWGELRGVHTALELGAVGAGGDLFCDGSIGSHTAGLLRPYVDSDTSGYLRYETAELAEHVRACTESGLQAGFHAIGDAATDQVVAAMRLAQERFGGAGVFGAGHRIEHSEMVTDVAALAATGLTASVQPAFDATWGGSAGMYAERLGAERASTLNPFAAMAAAGVPLALGSDSPVTAVDPWGTLRAATYPTNPEHALGPRAALNAHTRGGWRAARADGDGSGVVAPGSPATYAIFAAGSLGVDAPDERLARWSTDERSGVPGLPDLAPGAELPRCLRTVVRGRQIFDSGELA</sequence>
<name>A0ABU2JF49_9ACTN</name>
<evidence type="ECO:0000313" key="3">
    <source>
        <dbReference type="EMBL" id="MDT0262868.1"/>
    </source>
</evidence>
<dbReference type="InterPro" id="IPR013108">
    <property type="entry name" value="Amidohydro_3"/>
</dbReference>
<accession>A0ABU2JF49</accession>
<keyword evidence="4" id="KW-1185">Reference proteome</keyword>
<dbReference type="PANTHER" id="PTHR22642">
    <property type="entry name" value="IMIDAZOLONEPROPIONASE"/>
    <property type="match status" value="1"/>
</dbReference>
<dbReference type="Pfam" id="PF07969">
    <property type="entry name" value="Amidohydro_3"/>
    <property type="match status" value="1"/>
</dbReference>
<proteinExistence type="predicted"/>
<dbReference type="PANTHER" id="PTHR22642:SF2">
    <property type="entry name" value="PROTEIN LONG AFTER FAR-RED 3"/>
    <property type="match status" value="1"/>
</dbReference>
<dbReference type="SUPFAM" id="SSF51556">
    <property type="entry name" value="Metallo-dependent hydrolases"/>
    <property type="match status" value="1"/>
</dbReference>
<dbReference type="SUPFAM" id="SSF51338">
    <property type="entry name" value="Composite domain of metallo-dependent hydrolases"/>
    <property type="match status" value="1"/>
</dbReference>
<evidence type="ECO:0000259" key="2">
    <source>
        <dbReference type="Pfam" id="PF07969"/>
    </source>
</evidence>
<dbReference type="Proteomes" id="UP001183176">
    <property type="component" value="Unassembled WGS sequence"/>
</dbReference>
<evidence type="ECO:0000313" key="4">
    <source>
        <dbReference type="Proteomes" id="UP001183176"/>
    </source>
</evidence>
<organism evidence="3 4">
    <name type="scientific">Jatrophihabitans lederbergiae</name>
    <dbReference type="NCBI Taxonomy" id="3075547"/>
    <lineage>
        <taxon>Bacteria</taxon>
        <taxon>Bacillati</taxon>
        <taxon>Actinomycetota</taxon>
        <taxon>Actinomycetes</taxon>
        <taxon>Jatrophihabitantales</taxon>
        <taxon>Jatrophihabitantaceae</taxon>
        <taxon>Jatrophihabitans</taxon>
    </lineage>
</organism>
<dbReference type="InterPro" id="IPR011059">
    <property type="entry name" value="Metal-dep_hydrolase_composite"/>
</dbReference>
<comment type="caution">
    <text evidence="3">The sequence shown here is derived from an EMBL/GenBank/DDBJ whole genome shotgun (WGS) entry which is preliminary data.</text>
</comment>
<dbReference type="Gene3D" id="3.20.20.140">
    <property type="entry name" value="Metal-dependent hydrolases"/>
    <property type="match status" value="1"/>
</dbReference>
<evidence type="ECO:0000256" key="1">
    <source>
        <dbReference type="SAM" id="MobiDB-lite"/>
    </source>
</evidence>
<feature type="compositionally biased region" description="Basic and acidic residues" evidence="1">
    <location>
        <begin position="107"/>
        <end position="119"/>
    </location>
</feature>